<keyword evidence="1" id="KW-1133">Transmembrane helix</keyword>
<gene>
    <name evidence="2" type="ORF">Q3C12_14910</name>
</gene>
<evidence type="ECO:0000313" key="2">
    <source>
        <dbReference type="EMBL" id="MDO3678299.1"/>
    </source>
</evidence>
<dbReference type="EMBL" id="JAUMKJ010000016">
    <property type="protein sequence ID" value="MDO3678299.1"/>
    <property type="molecule type" value="Genomic_DNA"/>
</dbReference>
<keyword evidence="1" id="KW-0812">Transmembrane</keyword>
<keyword evidence="1" id="KW-0472">Membrane</keyword>
<proteinExistence type="predicted"/>
<evidence type="ECO:0000313" key="3">
    <source>
        <dbReference type="Proteomes" id="UP001168883"/>
    </source>
</evidence>
<name>A0ABT8VBI2_9BACL</name>
<evidence type="ECO:0000256" key="1">
    <source>
        <dbReference type="SAM" id="Phobius"/>
    </source>
</evidence>
<feature type="transmembrane region" description="Helical" evidence="1">
    <location>
        <begin position="12"/>
        <end position="33"/>
    </location>
</feature>
<dbReference type="Proteomes" id="UP001168883">
    <property type="component" value="Unassembled WGS sequence"/>
</dbReference>
<organism evidence="2 3">
    <name type="scientific">Paenibacillus ehimensis</name>
    <dbReference type="NCBI Taxonomy" id="79264"/>
    <lineage>
        <taxon>Bacteria</taxon>
        <taxon>Bacillati</taxon>
        <taxon>Bacillota</taxon>
        <taxon>Bacilli</taxon>
        <taxon>Bacillales</taxon>
        <taxon>Paenibacillaceae</taxon>
        <taxon>Paenibacillus</taxon>
    </lineage>
</organism>
<sequence length="78" mass="8838">MKFRASQVFKTKVFMTSLANATAFTTYAVYYISQLGLNPFELLLVGTVLEATVLIFEELREWLPIRMAGGCRLLPGCW</sequence>
<accession>A0ABT8VBI2</accession>
<protein>
    <submittedName>
        <fullName evidence="2">Uncharacterized protein</fullName>
    </submittedName>
</protein>
<dbReference type="RefSeq" id="WP_302878825.1">
    <property type="nucleotide sequence ID" value="NZ_JAUMKJ010000016.1"/>
</dbReference>
<reference evidence="2" key="1">
    <citation type="submission" date="2023-07" db="EMBL/GenBank/DDBJ databases">
        <authorList>
            <person name="Aktuganov G."/>
            <person name="Boyko T."/>
            <person name="Delegan Y."/>
            <person name="Galimzianova N."/>
            <person name="Gilvanova E."/>
            <person name="Korobov V."/>
            <person name="Kuzmina L."/>
            <person name="Melentiev A."/>
            <person name="Milman P."/>
            <person name="Ryabova A."/>
            <person name="Stupak E."/>
            <person name="Yasakov T."/>
            <person name="Zharikova N."/>
            <person name="Zhurenko E."/>
        </authorList>
    </citation>
    <scope>NUCLEOTIDE SEQUENCE</scope>
    <source>
        <strain evidence="2">IB-739</strain>
    </source>
</reference>
<keyword evidence="3" id="KW-1185">Reference proteome</keyword>
<comment type="caution">
    <text evidence="2">The sequence shown here is derived from an EMBL/GenBank/DDBJ whole genome shotgun (WGS) entry which is preliminary data.</text>
</comment>